<name>A0A6L7D8V0_9HELI</name>
<comment type="caution">
    <text evidence="1">The sequence shown here is derived from an EMBL/GenBank/DDBJ whole genome shotgun (WGS) entry which is preliminary data.</text>
</comment>
<dbReference type="RefSeq" id="WP_118949381.1">
    <property type="nucleotide sequence ID" value="NZ_QBIU01000002.1"/>
</dbReference>
<dbReference type="AlphaFoldDB" id="A0A6L7D8V0"/>
<proteinExistence type="predicted"/>
<gene>
    <name evidence="1" type="ORF">DCO61_10220</name>
</gene>
<protein>
    <submittedName>
        <fullName evidence="1">Uncharacterized protein</fullName>
    </submittedName>
</protein>
<reference evidence="1 2" key="1">
    <citation type="submission" date="2019-12" db="EMBL/GenBank/DDBJ databases">
        <title>Multi-Generational Helicobacter saguini Isolates.</title>
        <authorList>
            <person name="Mannion A."/>
            <person name="Shen Z."/>
            <person name="Fox J.G."/>
        </authorList>
    </citation>
    <scope>NUCLEOTIDE SEQUENCE [LARGE SCALE GENOMIC DNA]</scope>
    <source>
        <strain evidence="2">16-048 (F4)</strain>
    </source>
</reference>
<sequence>MNFRYFFRDSLRKFRKGFYTQTAKFFGNYETNKLLKEILESNRALNASINASSALSSSKIPQSIKDSYFLQSYPTPGGGIRFSNARDNIRAFLNLVRPVTSSAIKLRRFGGGYDGGYVMSVPPLLESRLNFTTLHTNEKGEILDIKSHNVANNEITPPPLV</sequence>
<evidence type="ECO:0000313" key="2">
    <source>
        <dbReference type="Proteomes" id="UP000477070"/>
    </source>
</evidence>
<dbReference type="EMBL" id="QBIU01000002">
    <property type="protein sequence ID" value="MWV70362.1"/>
    <property type="molecule type" value="Genomic_DNA"/>
</dbReference>
<evidence type="ECO:0000313" key="1">
    <source>
        <dbReference type="EMBL" id="MWV70362.1"/>
    </source>
</evidence>
<accession>A0A6L7D8V0</accession>
<dbReference type="Proteomes" id="UP000477070">
    <property type="component" value="Unassembled WGS sequence"/>
</dbReference>
<organism evidence="1 2">
    <name type="scientific">Helicobacter saguini</name>
    <dbReference type="NCBI Taxonomy" id="1548018"/>
    <lineage>
        <taxon>Bacteria</taxon>
        <taxon>Pseudomonadati</taxon>
        <taxon>Campylobacterota</taxon>
        <taxon>Epsilonproteobacteria</taxon>
        <taxon>Campylobacterales</taxon>
        <taxon>Helicobacteraceae</taxon>
        <taxon>Helicobacter</taxon>
    </lineage>
</organism>